<dbReference type="PANTHER" id="PTHR42924:SF3">
    <property type="entry name" value="POLYMERASE_HISTIDINOL PHOSPHATASE N-TERMINAL DOMAIN-CONTAINING PROTEIN"/>
    <property type="match status" value="1"/>
</dbReference>
<organism evidence="1 2">
    <name type="scientific">Microlunatus elymi</name>
    <dbReference type="NCBI Taxonomy" id="2596828"/>
    <lineage>
        <taxon>Bacteria</taxon>
        <taxon>Bacillati</taxon>
        <taxon>Actinomycetota</taxon>
        <taxon>Actinomycetes</taxon>
        <taxon>Propionibacteriales</taxon>
        <taxon>Propionibacteriaceae</taxon>
        <taxon>Microlunatus</taxon>
    </lineage>
</organism>
<proteinExistence type="predicted"/>
<protein>
    <recommendedName>
        <fullName evidence="3">PHP domain-containing protein</fullName>
    </recommendedName>
</protein>
<dbReference type="InterPro" id="IPR052018">
    <property type="entry name" value="PHP_domain"/>
</dbReference>
<keyword evidence="2" id="KW-1185">Reference proteome</keyword>
<dbReference type="Proteomes" id="UP000319263">
    <property type="component" value="Chromosome"/>
</dbReference>
<gene>
    <name evidence="1" type="ORF">FOE78_00495</name>
</gene>
<dbReference type="EMBL" id="CP041692">
    <property type="protein sequence ID" value="QDP94593.1"/>
    <property type="molecule type" value="Genomic_DNA"/>
</dbReference>
<dbReference type="InterPro" id="IPR016195">
    <property type="entry name" value="Pol/histidinol_Pase-like"/>
</dbReference>
<dbReference type="SUPFAM" id="SSF89550">
    <property type="entry name" value="PHP domain-like"/>
    <property type="match status" value="1"/>
</dbReference>
<reference evidence="1 2" key="1">
    <citation type="submission" date="2019-07" db="EMBL/GenBank/DDBJ databases">
        <title>Microlunatus dokdonensis sp. nov. isolated from the rhizospheric soil of the wild plant Elymus tsukushiensis.</title>
        <authorList>
            <person name="Ghim S.-Y."/>
            <person name="Hwang Y.-J."/>
            <person name="Son J.-S."/>
            <person name="Shin J.-H."/>
        </authorList>
    </citation>
    <scope>NUCLEOTIDE SEQUENCE [LARGE SCALE GENOMIC DNA]</scope>
    <source>
        <strain evidence="1 2">KUDC0627</strain>
    </source>
</reference>
<dbReference type="GO" id="GO:0035312">
    <property type="term" value="F:5'-3' DNA exonuclease activity"/>
    <property type="evidence" value="ECO:0007669"/>
    <property type="project" value="TreeGrafter"/>
</dbReference>
<accession>A0A516PTV8</accession>
<name>A0A516PTV8_9ACTN</name>
<dbReference type="KEGG" id="mik:FOE78_00495"/>
<sequence length="252" mass="27849">MKYRRLAAHIHSDFSDDCDWPLIKIVRRLRWMGYDGAMVCEHDRTMTDEKWQLIVRTCEQISATGFLIVPGIEYQDPSHTIHLPVYGEIPFLGSSPAVPELLSHARSHGAVSVFAHPARRSAHDHFDPAWFADLTAIEVWNRKYDGVRPNTWALRTAAENNLMQFTALDFHGPRQLFPLSVRVRASAGDTAGGVVAAIFSGASMPGAIGTSPDRLADGLAGRALAGMEARRAALAPVIRRWESLLTGHRGMS</sequence>
<dbReference type="GO" id="GO:0004534">
    <property type="term" value="F:5'-3' RNA exonuclease activity"/>
    <property type="evidence" value="ECO:0007669"/>
    <property type="project" value="TreeGrafter"/>
</dbReference>
<dbReference type="AlphaFoldDB" id="A0A516PTV8"/>
<evidence type="ECO:0008006" key="3">
    <source>
        <dbReference type="Google" id="ProtNLM"/>
    </source>
</evidence>
<dbReference type="OrthoDB" id="9804333at2"/>
<dbReference type="RefSeq" id="WP_143984582.1">
    <property type="nucleotide sequence ID" value="NZ_CP041692.1"/>
</dbReference>
<dbReference type="Gene3D" id="3.20.20.140">
    <property type="entry name" value="Metal-dependent hydrolases"/>
    <property type="match status" value="1"/>
</dbReference>
<dbReference type="PANTHER" id="PTHR42924">
    <property type="entry name" value="EXONUCLEASE"/>
    <property type="match status" value="1"/>
</dbReference>
<evidence type="ECO:0000313" key="2">
    <source>
        <dbReference type="Proteomes" id="UP000319263"/>
    </source>
</evidence>
<evidence type="ECO:0000313" key="1">
    <source>
        <dbReference type="EMBL" id="QDP94593.1"/>
    </source>
</evidence>